<dbReference type="InterPro" id="IPR027275">
    <property type="entry name" value="PRC-brl_dom"/>
</dbReference>
<dbReference type="RefSeq" id="WP_117323823.1">
    <property type="nucleotide sequence ID" value="NZ_QVTD01000013.1"/>
</dbReference>
<sequence length="94" mass="10727">MRLSELSGKEIVDVKRAQRLGILGQTDLEINESGQITALIIPSVKWFGLKKNGNEIRVPWRHIKKIGTDMIIIDIPDHQPLSEQEMPQNIKFPD</sequence>
<dbReference type="PANTHER" id="PTHR40061">
    <property type="entry name" value="SPORULATION PROTEIN YLMC-RELATED"/>
    <property type="match status" value="1"/>
</dbReference>
<accession>A0A372L891</accession>
<dbReference type="AlphaFoldDB" id="A0A372L891"/>
<evidence type="ECO:0000259" key="1">
    <source>
        <dbReference type="Pfam" id="PF05239"/>
    </source>
</evidence>
<dbReference type="Gene3D" id="2.30.30.240">
    <property type="entry name" value="PRC-barrel domain"/>
    <property type="match status" value="1"/>
</dbReference>
<proteinExistence type="predicted"/>
<dbReference type="OrthoDB" id="2468688at2"/>
<keyword evidence="3" id="KW-1185">Reference proteome</keyword>
<feature type="domain" description="PRC-barrel" evidence="1">
    <location>
        <begin position="1"/>
        <end position="76"/>
    </location>
</feature>
<evidence type="ECO:0000313" key="3">
    <source>
        <dbReference type="Proteomes" id="UP000262939"/>
    </source>
</evidence>
<gene>
    <name evidence="2" type="ORF">D0466_17395</name>
</gene>
<organism evidence="2 3">
    <name type="scientific">Peribacillus glennii</name>
    <dbReference type="NCBI Taxonomy" id="2303991"/>
    <lineage>
        <taxon>Bacteria</taxon>
        <taxon>Bacillati</taxon>
        <taxon>Bacillota</taxon>
        <taxon>Bacilli</taxon>
        <taxon>Bacillales</taxon>
        <taxon>Bacillaceae</taxon>
        <taxon>Peribacillus</taxon>
    </lineage>
</organism>
<comment type="caution">
    <text evidence="2">The sequence shown here is derived from an EMBL/GenBank/DDBJ whole genome shotgun (WGS) entry which is preliminary data.</text>
</comment>
<evidence type="ECO:0000313" key="2">
    <source>
        <dbReference type="EMBL" id="RFU61577.1"/>
    </source>
</evidence>
<dbReference type="EMBL" id="QVTD01000013">
    <property type="protein sequence ID" value="RFU61577.1"/>
    <property type="molecule type" value="Genomic_DNA"/>
</dbReference>
<protein>
    <submittedName>
        <fullName evidence="2">YlmC/YmxH family sporulation protein</fullName>
    </submittedName>
</protein>
<dbReference type="NCBIfam" id="TIGR02888">
    <property type="entry name" value="spore_YlmC_YmxH"/>
    <property type="match status" value="1"/>
</dbReference>
<reference evidence="2 3" key="1">
    <citation type="submission" date="2018-08" db="EMBL/GenBank/DDBJ databases">
        <title>Bacillus chawlae sp. nov., Bacillus glennii sp. nov., and Bacillus saganii sp. nov. Isolated from the Vehicle Assembly Building at Kennedy Space Center where the Viking Spacecraft were Assembled.</title>
        <authorList>
            <person name="Seuylemezian A."/>
            <person name="Vaishampayan P."/>
        </authorList>
    </citation>
    <scope>NUCLEOTIDE SEQUENCE [LARGE SCALE GENOMIC DNA]</scope>
    <source>
        <strain evidence="2 3">V44-8</strain>
    </source>
</reference>
<dbReference type="SUPFAM" id="SSF50346">
    <property type="entry name" value="PRC-barrel domain"/>
    <property type="match status" value="1"/>
</dbReference>
<dbReference type="InterPro" id="IPR011033">
    <property type="entry name" value="PRC_barrel-like_sf"/>
</dbReference>
<dbReference type="InterPro" id="IPR014238">
    <property type="entry name" value="Spore_YlmC/YmxH"/>
</dbReference>
<name>A0A372L891_9BACI</name>
<dbReference type="PANTHER" id="PTHR40061:SF2">
    <property type="entry name" value="PRC-BARREL DOMAIN-CONTAINING PROTEIN"/>
    <property type="match status" value="1"/>
</dbReference>
<dbReference type="Pfam" id="PF05239">
    <property type="entry name" value="PRC"/>
    <property type="match status" value="1"/>
</dbReference>
<dbReference type="Proteomes" id="UP000262939">
    <property type="component" value="Unassembled WGS sequence"/>
</dbReference>